<dbReference type="AlphaFoldDB" id="A0A6C0J805"/>
<accession>A0A6C0J805</accession>
<dbReference type="InterPro" id="IPR011604">
    <property type="entry name" value="PDDEXK-like_dom_sf"/>
</dbReference>
<protein>
    <submittedName>
        <fullName evidence="1">Uncharacterized protein</fullName>
    </submittedName>
</protein>
<dbReference type="Gene3D" id="3.90.320.10">
    <property type="match status" value="1"/>
</dbReference>
<organism evidence="1">
    <name type="scientific">viral metagenome</name>
    <dbReference type="NCBI Taxonomy" id="1070528"/>
    <lineage>
        <taxon>unclassified sequences</taxon>
        <taxon>metagenomes</taxon>
        <taxon>organismal metagenomes</taxon>
    </lineage>
</organism>
<sequence>MRDLYINASKVADAIGVSHFKTKDEIYCAKKNTNEFPDIQIDLSISDQIRQASETPSINECNSIEKTLIAEAIQKMPDVKTNRIEEFVKKTISVDRGMINESKIIEELRETKKLAIKTNNKLYYLNFEFKEANLKIGGKIDGLDKTNNKILEVKTRRHKFLGIRDYEEIQLEIYMKMLNLSKATLVERYEQEERIHEYEHNPTLYDKIVLGLQDYVEYVCQKYPQLD</sequence>
<dbReference type="EMBL" id="MN740350">
    <property type="protein sequence ID" value="QHU01885.1"/>
    <property type="molecule type" value="Genomic_DNA"/>
</dbReference>
<evidence type="ECO:0000313" key="1">
    <source>
        <dbReference type="EMBL" id="QHU01885.1"/>
    </source>
</evidence>
<proteinExistence type="predicted"/>
<reference evidence="1" key="1">
    <citation type="journal article" date="2020" name="Nature">
        <title>Giant virus diversity and host interactions through global metagenomics.</title>
        <authorList>
            <person name="Schulz F."/>
            <person name="Roux S."/>
            <person name="Paez-Espino D."/>
            <person name="Jungbluth S."/>
            <person name="Walsh D.A."/>
            <person name="Denef V.J."/>
            <person name="McMahon K.D."/>
            <person name="Konstantinidis K.T."/>
            <person name="Eloe-Fadrosh E.A."/>
            <person name="Kyrpides N.C."/>
            <person name="Woyke T."/>
        </authorList>
    </citation>
    <scope>NUCLEOTIDE SEQUENCE</scope>
    <source>
        <strain evidence="1">GVMAG-M-3300025880-56</strain>
    </source>
</reference>
<name>A0A6C0J805_9ZZZZ</name>